<dbReference type="NCBIfam" id="TIGR02646">
    <property type="entry name" value="retron system putative HNH endonuclease"/>
    <property type="match status" value="1"/>
</dbReference>
<dbReference type="Gene3D" id="1.10.30.50">
    <property type="match status" value="1"/>
</dbReference>
<reference evidence="2 3" key="2">
    <citation type="journal article" date="2020" name="Front. Microbiol.">
        <title>Genetic Organization of the aprX-lipA2 Operon Affects the Proteolytic Potential of Pseudomonas Species in Milk.</title>
        <authorList>
            <person name="Maier C."/>
            <person name="Huptas C."/>
            <person name="von Neubeck M."/>
            <person name="Scherer S."/>
            <person name="Wenning M."/>
            <person name="Lucking G."/>
        </authorList>
    </citation>
    <scope>NUCLEOTIDE SEQUENCE [LARGE SCALE GENOMIC DNA]</scope>
    <source>
        <strain evidence="2 3">G4779</strain>
    </source>
</reference>
<gene>
    <name evidence="1" type="ORF">GIW56_21705</name>
    <name evidence="2" type="ORF">HBO33_26315</name>
</gene>
<dbReference type="Proteomes" id="UP000814003">
    <property type="component" value="Unassembled WGS sequence"/>
</dbReference>
<evidence type="ECO:0000313" key="3">
    <source>
        <dbReference type="Proteomes" id="UP000542111"/>
    </source>
</evidence>
<accession>A0A7Y1MV83</accession>
<dbReference type="InterPro" id="IPR013467">
    <property type="entry name" value="HNH78-like"/>
</dbReference>
<protein>
    <submittedName>
        <fullName evidence="2">TIGR02646 family protein</fullName>
    </submittedName>
</protein>
<evidence type="ECO:0000313" key="4">
    <source>
        <dbReference type="Proteomes" id="UP000814003"/>
    </source>
</evidence>
<keyword evidence="4" id="KW-1185">Reference proteome</keyword>
<evidence type="ECO:0000313" key="2">
    <source>
        <dbReference type="EMBL" id="NNA98677.1"/>
    </source>
</evidence>
<dbReference type="AlphaFoldDB" id="A0A7Y1MV83"/>
<sequence>MRHISKQPEPQALFDWKAQANADWQPAYELLSGAPKLALKLALMVEQGFICCYCERRLHDDDAHIEHFRPQSDPACDALDYANLLCSCQNRIERGAPRHCGNLKEDWFDEQLLVSPLLEGCERQFAFAGDGSIRPANPDDQSAAITIEKLGLNIRKLQDLRKAAIEPFLDPELSDADLQLFTQAYLARDADNRLGEFCSTVAHLFGHVEQGVNGA</sequence>
<dbReference type="EMBL" id="WKED01000049">
    <property type="protein sequence ID" value="MCF5109451.1"/>
    <property type="molecule type" value="Genomic_DNA"/>
</dbReference>
<evidence type="ECO:0000313" key="1">
    <source>
        <dbReference type="EMBL" id="MCF5109451.1"/>
    </source>
</evidence>
<comment type="caution">
    <text evidence="2">The sequence shown here is derived from an EMBL/GenBank/DDBJ whole genome shotgun (WGS) entry which is preliminary data.</text>
</comment>
<proteinExistence type="predicted"/>
<reference evidence="1 4" key="1">
    <citation type="submission" date="2019-11" db="EMBL/GenBank/DDBJ databases">
        <title>Epiphytic Pseudomonas syringae from cherry orchards.</title>
        <authorList>
            <person name="Hulin M.T."/>
        </authorList>
    </citation>
    <scope>NUCLEOTIDE SEQUENCE [LARGE SCALE GENOMIC DNA]</scope>
    <source>
        <strain evidence="1 4">PA-6-5B</strain>
    </source>
</reference>
<dbReference type="Proteomes" id="UP000542111">
    <property type="component" value="Unassembled WGS sequence"/>
</dbReference>
<name>A0A7Y1MV83_9PSED</name>
<dbReference type="RefSeq" id="WP_033898359.1">
    <property type="nucleotide sequence ID" value="NZ_JAAQYN010000016.1"/>
</dbReference>
<dbReference type="EMBL" id="JAAQYP010000065">
    <property type="protein sequence ID" value="NNA98677.1"/>
    <property type="molecule type" value="Genomic_DNA"/>
</dbReference>
<organism evidence="2 3">
    <name type="scientific">Pseudomonas gessardii</name>
    <dbReference type="NCBI Taxonomy" id="78544"/>
    <lineage>
        <taxon>Bacteria</taxon>
        <taxon>Pseudomonadati</taxon>
        <taxon>Pseudomonadota</taxon>
        <taxon>Gammaproteobacteria</taxon>
        <taxon>Pseudomonadales</taxon>
        <taxon>Pseudomonadaceae</taxon>
        <taxon>Pseudomonas</taxon>
    </lineage>
</organism>